<dbReference type="PROSITE" id="PS51186">
    <property type="entry name" value="GNAT"/>
    <property type="match status" value="1"/>
</dbReference>
<organism evidence="4 5">
    <name type="scientific">Kosakonia oryziphila</name>
    <dbReference type="NCBI Taxonomy" id="1005667"/>
    <lineage>
        <taxon>Bacteria</taxon>
        <taxon>Pseudomonadati</taxon>
        <taxon>Pseudomonadota</taxon>
        <taxon>Gammaproteobacteria</taxon>
        <taxon>Enterobacterales</taxon>
        <taxon>Enterobacteriaceae</taxon>
        <taxon>Kosakonia</taxon>
    </lineage>
</organism>
<evidence type="ECO:0000313" key="5">
    <source>
        <dbReference type="Proteomes" id="UP000198515"/>
    </source>
</evidence>
<evidence type="ECO:0000313" key="4">
    <source>
        <dbReference type="EMBL" id="SCB73931.1"/>
    </source>
</evidence>
<keyword evidence="2" id="KW-0012">Acyltransferase</keyword>
<reference evidence="5" key="1">
    <citation type="submission" date="2016-08" db="EMBL/GenBank/DDBJ databases">
        <authorList>
            <person name="Varghese N."/>
            <person name="Submissions Spin"/>
        </authorList>
    </citation>
    <scope>NUCLEOTIDE SEQUENCE [LARGE SCALE GENOMIC DNA]</scope>
    <source>
        <strain evidence="5">REICA_142</strain>
    </source>
</reference>
<accession>A0A1C3YUZ2</accession>
<name>A0A1C3YUZ2_9ENTR</name>
<protein>
    <submittedName>
        <fullName evidence="4">Acetyltransferase (GNAT) family protein</fullName>
    </submittedName>
</protein>
<dbReference type="PANTHER" id="PTHR43877:SF2">
    <property type="entry name" value="AMINOALKYLPHOSPHONATE N-ACETYLTRANSFERASE-RELATED"/>
    <property type="match status" value="1"/>
</dbReference>
<dbReference type="InterPro" id="IPR050832">
    <property type="entry name" value="Bact_Acetyltransf"/>
</dbReference>
<dbReference type="EMBL" id="FMBC01000001">
    <property type="protein sequence ID" value="SCB73931.1"/>
    <property type="molecule type" value="Genomic_DNA"/>
</dbReference>
<feature type="domain" description="N-acetyltransferase" evidence="3">
    <location>
        <begin position="9"/>
        <end position="159"/>
    </location>
</feature>
<keyword evidence="5" id="KW-1185">Reference proteome</keyword>
<dbReference type="Proteomes" id="UP000198515">
    <property type="component" value="Unassembled WGS sequence"/>
</dbReference>
<sequence length="270" mass="29850">MNFVAIPAIHYSCTQLAALVGQCFEGYSMPFSLPPAVFAQRFIAEGLSFVDSCVWLDGEEPAAVALITRRGASARLAAFAIRPQYRAQGLGKRLLPPLITALRDKGVRLLRLEVIQDNHPAVALYHSLGFTTVQPLYGFQGAKEVDGEDCALQEIDPLIVVRKAVCESNATLSWLTDPLSFASLPARAFEYRNHALAVIATHMEIPQLRFIYVEPEYRHRGFAGELLRVLNQHFPALSTSVVVPGAFAPLFERAGYSRLTLSQYEMKADL</sequence>
<proteinExistence type="predicted"/>
<evidence type="ECO:0000256" key="2">
    <source>
        <dbReference type="ARBA" id="ARBA00023315"/>
    </source>
</evidence>
<dbReference type="InterPro" id="IPR000182">
    <property type="entry name" value="GNAT_dom"/>
</dbReference>
<dbReference type="Pfam" id="PF00583">
    <property type="entry name" value="Acetyltransf_1"/>
    <property type="match status" value="1"/>
</dbReference>
<keyword evidence="1 4" id="KW-0808">Transferase</keyword>
<dbReference type="OrthoDB" id="157281at2"/>
<dbReference type="PANTHER" id="PTHR43877">
    <property type="entry name" value="AMINOALKYLPHOSPHONATE N-ACETYLTRANSFERASE-RELATED-RELATED"/>
    <property type="match status" value="1"/>
</dbReference>
<dbReference type="CDD" id="cd04301">
    <property type="entry name" value="NAT_SF"/>
    <property type="match status" value="1"/>
</dbReference>
<evidence type="ECO:0000259" key="3">
    <source>
        <dbReference type="PROSITE" id="PS51186"/>
    </source>
</evidence>
<dbReference type="RefSeq" id="WP_090132625.1">
    <property type="nucleotide sequence ID" value="NZ_FMBC01000001.1"/>
</dbReference>
<gene>
    <name evidence="4" type="ORF">GA0061070_100141</name>
</gene>
<dbReference type="InterPro" id="IPR016181">
    <property type="entry name" value="Acyl_CoA_acyltransferase"/>
</dbReference>
<evidence type="ECO:0000256" key="1">
    <source>
        <dbReference type="ARBA" id="ARBA00022679"/>
    </source>
</evidence>
<dbReference type="AlphaFoldDB" id="A0A1C3YUZ2"/>
<dbReference type="GO" id="GO:0016747">
    <property type="term" value="F:acyltransferase activity, transferring groups other than amino-acyl groups"/>
    <property type="evidence" value="ECO:0007669"/>
    <property type="project" value="InterPro"/>
</dbReference>
<dbReference type="SUPFAM" id="SSF55729">
    <property type="entry name" value="Acyl-CoA N-acyltransferases (Nat)"/>
    <property type="match status" value="2"/>
</dbReference>
<dbReference type="Gene3D" id="3.40.630.30">
    <property type="match status" value="1"/>
</dbReference>